<accession>Q5YV96</accession>
<keyword evidence="4" id="KW-1185">Reference proteome</keyword>
<dbReference type="Pfam" id="PF19811">
    <property type="entry name" value="DUF6294"/>
    <property type="match status" value="1"/>
</dbReference>
<dbReference type="HOGENOM" id="CLU_1843041_0_0_11"/>
<feature type="region of interest" description="Disordered" evidence="1">
    <location>
        <begin position="1"/>
        <end position="20"/>
    </location>
</feature>
<gene>
    <name evidence="3" type="ordered locus">NFA_30480</name>
</gene>
<dbReference type="Proteomes" id="UP000006820">
    <property type="component" value="Chromosome"/>
</dbReference>
<dbReference type="AlphaFoldDB" id="Q5YV96"/>
<organism evidence="3 4">
    <name type="scientific">Nocardia farcinica (strain IFM 10152)</name>
    <dbReference type="NCBI Taxonomy" id="247156"/>
    <lineage>
        <taxon>Bacteria</taxon>
        <taxon>Bacillati</taxon>
        <taxon>Actinomycetota</taxon>
        <taxon>Actinomycetes</taxon>
        <taxon>Mycobacteriales</taxon>
        <taxon>Nocardiaceae</taxon>
        <taxon>Nocardia</taxon>
    </lineage>
</organism>
<dbReference type="OrthoDB" id="9429494at2"/>
<dbReference type="RefSeq" id="WP_011209580.1">
    <property type="nucleotide sequence ID" value="NC_006361.1"/>
</dbReference>
<feature type="domain" description="DUF6294" evidence="2">
    <location>
        <begin position="57"/>
        <end position="139"/>
    </location>
</feature>
<dbReference type="KEGG" id="nfa:NFA_30480"/>
<sequence>MLEHESPLSSTSDEPQVPRKFERDDIQTRDLMWSAPIHHGDCKLSGLIFGTLDNGPTFRFRSDGTCELLARFYSSDSDDAWVIHNLYLKDVNGTVLFTMPKFSSPGTVTPNQVIDWVRPLLYPAIYFPWITQVTITSSC</sequence>
<evidence type="ECO:0000313" key="3">
    <source>
        <dbReference type="EMBL" id="BAD57895.1"/>
    </source>
</evidence>
<dbReference type="InterPro" id="IPR046261">
    <property type="entry name" value="DUF6294"/>
</dbReference>
<proteinExistence type="predicted"/>
<reference evidence="3 4" key="1">
    <citation type="journal article" date="2004" name="Proc. Natl. Acad. Sci. U.S.A.">
        <title>The complete genomic sequence of Nocardia farcinica IFM 10152.</title>
        <authorList>
            <person name="Ishikawa J."/>
            <person name="Yamashita A."/>
            <person name="Mikami Y."/>
            <person name="Hoshino Y."/>
            <person name="Kurita H."/>
            <person name="Hotta K."/>
            <person name="Shiba T."/>
            <person name="Hattori M."/>
        </authorList>
    </citation>
    <scope>NUCLEOTIDE SEQUENCE [LARGE SCALE GENOMIC DNA]</scope>
    <source>
        <strain evidence="3 4">IFM 10152</strain>
    </source>
</reference>
<evidence type="ECO:0000256" key="1">
    <source>
        <dbReference type="SAM" id="MobiDB-lite"/>
    </source>
</evidence>
<protein>
    <recommendedName>
        <fullName evidence="2">DUF6294 domain-containing protein</fullName>
    </recommendedName>
</protein>
<dbReference type="EMBL" id="AP006618">
    <property type="protein sequence ID" value="BAD57895.1"/>
    <property type="molecule type" value="Genomic_DNA"/>
</dbReference>
<evidence type="ECO:0000259" key="2">
    <source>
        <dbReference type="Pfam" id="PF19811"/>
    </source>
</evidence>
<name>Q5YV96_NOCFA</name>
<dbReference type="GeneID" id="61133765"/>
<evidence type="ECO:0000313" key="4">
    <source>
        <dbReference type="Proteomes" id="UP000006820"/>
    </source>
</evidence>